<comment type="caution">
    <text evidence="3">The sequence shown here is derived from an EMBL/GenBank/DDBJ whole genome shotgun (WGS) entry which is preliminary data.</text>
</comment>
<dbReference type="AlphaFoldDB" id="A0A412AXW8"/>
<keyword evidence="1" id="KW-0472">Membrane</keyword>
<evidence type="ECO:0000313" key="3">
    <source>
        <dbReference type="EMBL" id="RGQ41497.1"/>
    </source>
</evidence>
<dbReference type="Pfam" id="PF13240">
    <property type="entry name" value="Zn_Ribbon_1"/>
    <property type="match status" value="1"/>
</dbReference>
<proteinExistence type="predicted"/>
<keyword evidence="1" id="KW-0812">Transmembrane</keyword>
<dbReference type="EMBL" id="QRTC01000018">
    <property type="protein sequence ID" value="RGQ41497.1"/>
    <property type="molecule type" value="Genomic_DNA"/>
</dbReference>
<gene>
    <name evidence="3" type="ORF">DWY99_06050</name>
</gene>
<reference evidence="3 4" key="1">
    <citation type="submission" date="2018-08" db="EMBL/GenBank/DDBJ databases">
        <title>A genome reference for cultivated species of the human gut microbiota.</title>
        <authorList>
            <person name="Zou Y."/>
            <person name="Xue W."/>
            <person name="Luo G."/>
        </authorList>
    </citation>
    <scope>NUCLEOTIDE SEQUENCE [LARGE SCALE GENOMIC DNA]</scope>
    <source>
        <strain evidence="3 4">AF28-26</strain>
    </source>
</reference>
<protein>
    <submittedName>
        <fullName evidence="3">Zinc-ribbon domain-containing protein</fullName>
    </submittedName>
</protein>
<dbReference type="Proteomes" id="UP000284751">
    <property type="component" value="Unassembled WGS sequence"/>
</dbReference>
<organism evidence="3 4">
    <name type="scientific">[Clostridium] leptum</name>
    <dbReference type="NCBI Taxonomy" id="1535"/>
    <lineage>
        <taxon>Bacteria</taxon>
        <taxon>Bacillati</taxon>
        <taxon>Bacillota</taxon>
        <taxon>Clostridia</taxon>
        <taxon>Eubacteriales</taxon>
        <taxon>Oscillospiraceae</taxon>
        <taxon>Oscillospiraceae incertae sedis</taxon>
    </lineage>
</organism>
<sequence>MNFFKLTAPESASLDGDQAQAGKAISAQGAVVLTMVNKSWNPVFWLAAGAGILLILLAFAAVFFRFQRAALRKKKPEPEFLVLEEFCPQCGAVLYEGMRYCTQCGVDLKAHPIDKRAGKD</sequence>
<accession>A0A412AXW8</accession>
<feature type="domain" description="Zinc-ribbon" evidence="2">
    <location>
        <begin position="86"/>
        <end position="105"/>
    </location>
</feature>
<name>A0A412AXW8_9FIRM</name>
<evidence type="ECO:0000313" key="4">
    <source>
        <dbReference type="Proteomes" id="UP000284751"/>
    </source>
</evidence>
<evidence type="ECO:0000259" key="2">
    <source>
        <dbReference type="Pfam" id="PF13240"/>
    </source>
</evidence>
<dbReference type="InterPro" id="IPR026870">
    <property type="entry name" value="Zinc_ribbon_dom"/>
</dbReference>
<feature type="transmembrane region" description="Helical" evidence="1">
    <location>
        <begin position="43"/>
        <end position="66"/>
    </location>
</feature>
<evidence type="ECO:0000256" key="1">
    <source>
        <dbReference type="SAM" id="Phobius"/>
    </source>
</evidence>
<keyword evidence="1" id="KW-1133">Transmembrane helix</keyword>